<accession>W4Q078</accession>
<keyword evidence="4 5" id="KW-0472">Membrane</keyword>
<dbReference type="InterPro" id="IPR010652">
    <property type="entry name" value="DUF1232"/>
</dbReference>
<dbReference type="Proteomes" id="UP000018890">
    <property type="component" value="Unassembled WGS sequence"/>
</dbReference>
<keyword evidence="2 5" id="KW-0812">Transmembrane</keyword>
<dbReference type="PIRSF" id="PIRSF029962">
    <property type="entry name" value="UCP029962"/>
    <property type="match status" value="1"/>
</dbReference>
<evidence type="ECO:0000313" key="8">
    <source>
        <dbReference type="Proteomes" id="UP000018890"/>
    </source>
</evidence>
<evidence type="ECO:0000313" key="7">
    <source>
        <dbReference type="EMBL" id="GAE25350.1"/>
    </source>
</evidence>
<evidence type="ECO:0000256" key="4">
    <source>
        <dbReference type="ARBA" id="ARBA00023136"/>
    </source>
</evidence>
<evidence type="ECO:0000256" key="3">
    <source>
        <dbReference type="ARBA" id="ARBA00022989"/>
    </source>
</evidence>
<protein>
    <recommendedName>
        <fullName evidence="6">DUF1232 domain-containing protein</fullName>
    </recommendedName>
</protein>
<dbReference type="STRING" id="1236970.JCM9140_1340"/>
<feature type="domain" description="DUF1232" evidence="6">
    <location>
        <begin position="39"/>
        <end position="71"/>
    </location>
</feature>
<organism evidence="7 8">
    <name type="scientific">Halalkalibacter wakoensis JCM 9140</name>
    <dbReference type="NCBI Taxonomy" id="1236970"/>
    <lineage>
        <taxon>Bacteria</taxon>
        <taxon>Bacillati</taxon>
        <taxon>Bacillota</taxon>
        <taxon>Bacilli</taxon>
        <taxon>Bacillales</taxon>
        <taxon>Bacillaceae</taxon>
        <taxon>Halalkalibacter</taxon>
    </lineage>
</organism>
<sequence length="91" mass="10883">MRRIVRRLTFILKVWRFVPFLKDYFVSKEISAWKKGIGVFLLIGYAVFPFDLIPDFLLFFGVLDDVMVAAFIFERMIKMSPESLKKKYEIH</sequence>
<evidence type="ECO:0000259" key="6">
    <source>
        <dbReference type="Pfam" id="PF06803"/>
    </source>
</evidence>
<evidence type="ECO:0000256" key="1">
    <source>
        <dbReference type="ARBA" id="ARBA00004127"/>
    </source>
</evidence>
<name>W4Q078_9BACI</name>
<dbReference type="OrthoDB" id="2679475at2"/>
<dbReference type="InterPro" id="IPR016941">
    <property type="entry name" value="UCP029962"/>
</dbReference>
<dbReference type="Pfam" id="PF06803">
    <property type="entry name" value="DUF1232"/>
    <property type="match status" value="1"/>
</dbReference>
<feature type="transmembrane region" description="Helical" evidence="5">
    <location>
        <begin position="32"/>
        <end position="50"/>
    </location>
</feature>
<evidence type="ECO:0000256" key="5">
    <source>
        <dbReference type="SAM" id="Phobius"/>
    </source>
</evidence>
<reference evidence="7" key="1">
    <citation type="journal article" date="2014" name="Genome Announc.">
        <title>Draft Genome Sequences of Three Alkaliphilic Bacillus Strains, Bacillus wakoensis JCM 9140T, Bacillus akibai JCM 9157T, and Bacillus hemicellulosilyticus JCM 9152T.</title>
        <authorList>
            <person name="Yuki M."/>
            <person name="Oshima K."/>
            <person name="Suda W."/>
            <person name="Oshida Y."/>
            <person name="Kitamura K."/>
            <person name="Iida T."/>
            <person name="Hattori M."/>
            <person name="Ohkuma M."/>
        </authorList>
    </citation>
    <scope>NUCLEOTIDE SEQUENCE [LARGE SCALE GENOMIC DNA]</scope>
    <source>
        <strain evidence="7">JCM 9140</strain>
    </source>
</reference>
<keyword evidence="3 5" id="KW-1133">Transmembrane helix</keyword>
<gene>
    <name evidence="7" type="ORF">JCM9140_1340</name>
</gene>
<dbReference type="AlphaFoldDB" id="W4Q078"/>
<comment type="caution">
    <text evidence="7">The sequence shown here is derived from an EMBL/GenBank/DDBJ whole genome shotgun (WGS) entry which is preliminary data.</text>
</comment>
<dbReference type="RefSeq" id="WP_034743645.1">
    <property type="nucleotide sequence ID" value="NZ_BAUT01000009.1"/>
</dbReference>
<evidence type="ECO:0000256" key="2">
    <source>
        <dbReference type="ARBA" id="ARBA00022692"/>
    </source>
</evidence>
<comment type="subcellular location">
    <subcellularLocation>
        <location evidence="1">Endomembrane system</location>
        <topology evidence="1">Multi-pass membrane protein</topology>
    </subcellularLocation>
</comment>
<proteinExistence type="predicted"/>
<dbReference type="EMBL" id="BAUT01000009">
    <property type="protein sequence ID" value="GAE25350.1"/>
    <property type="molecule type" value="Genomic_DNA"/>
</dbReference>
<dbReference type="GO" id="GO:0012505">
    <property type="term" value="C:endomembrane system"/>
    <property type="evidence" value="ECO:0007669"/>
    <property type="project" value="UniProtKB-SubCell"/>
</dbReference>
<keyword evidence="8" id="KW-1185">Reference proteome</keyword>